<proteinExistence type="predicted"/>
<organism evidence="1 2">
    <name type="scientific">Xanthocytophaga flava</name>
    <dbReference type="NCBI Taxonomy" id="3048013"/>
    <lineage>
        <taxon>Bacteria</taxon>
        <taxon>Pseudomonadati</taxon>
        <taxon>Bacteroidota</taxon>
        <taxon>Cytophagia</taxon>
        <taxon>Cytophagales</taxon>
        <taxon>Rhodocytophagaceae</taxon>
        <taxon>Xanthocytophaga</taxon>
    </lineage>
</organism>
<evidence type="ECO:0000313" key="2">
    <source>
        <dbReference type="Proteomes" id="UP001241110"/>
    </source>
</evidence>
<gene>
    <name evidence="1" type="ORF">QNI16_15500</name>
</gene>
<dbReference type="RefSeq" id="WP_313980325.1">
    <property type="nucleotide sequence ID" value="NZ_JASJOS010000006.1"/>
</dbReference>
<evidence type="ECO:0000313" key="1">
    <source>
        <dbReference type="EMBL" id="MDJ1481905.1"/>
    </source>
</evidence>
<dbReference type="Proteomes" id="UP001241110">
    <property type="component" value="Unassembled WGS sequence"/>
</dbReference>
<dbReference type="EMBL" id="JASJOS010000006">
    <property type="protein sequence ID" value="MDJ1481905.1"/>
    <property type="molecule type" value="Genomic_DNA"/>
</dbReference>
<accession>A0AAE3QMT5</accession>
<dbReference type="AlphaFoldDB" id="A0AAE3QMT5"/>
<name>A0AAE3QMT5_9BACT</name>
<sequence>MNVLDFITEDIEIYLDKALNGFTKPVQVSILDLNRSETEIATILSIDKNLVKDQKEALIILINRFLYLREEWLDFSIYTKEDILRSTDWWLRPRYSDSTFNTDKPIAEQPDLLDFYLHRSQYIVITHENKVVTREEFLALSPLSKENILQTSVSQFDWSQFEIYIETDTQFMFFHWYTTA</sequence>
<reference evidence="1" key="1">
    <citation type="submission" date="2023-05" db="EMBL/GenBank/DDBJ databases">
        <authorList>
            <person name="Zhang X."/>
        </authorList>
    </citation>
    <scope>NUCLEOTIDE SEQUENCE</scope>
    <source>
        <strain evidence="1">YF14B1</strain>
    </source>
</reference>
<protein>
    <submittedName>
        <fullName evidence="1">Uncharacterized protein</fullName>
    </submittedName>
</protein>
<comment type="caution">
    <text evidence="1">The sequence shown here is derived from an EMBL/GenBank/DDBJ whole genome shotgun (WGS) entry which is preliminary data.</text>
</comment>